<sequence length="252" mass="27941">MEWTYLHLSWLPAVLALVATITSAVLFGILGLDEYKAQRHWMQPTAVASTVIAVALTALLEYLRRESSRSSVFEATAALTQFRDALKPIVLRLRRMQDVPSPQRETAYQRVVTSVLDARLTLFSDDLDTRMVIYKFEGAQGRRPRRLTLENKSGRPANEPDDFVDTDGGRGEALFTWLATSPTFRFVANVTEDPDEVSGRGYETYISVPILVSDRVVGMITLDSPIAGDLDETDVAPLELLAGLLALAHGML</sequence>
<dbReference type="AlphaFoldDB" id="A0A3T0T2E5"/>
<gene>
    <name evidence="3" type="ORF">C1I64_12655</name>
</gene>
<dbReference type="Proteomes" id="UP000285317">
    <property type="component" value="Chromosome"/>
</dbReference>
<dbReference type="Gene3D" id="3.30.450.40">
    <property type="match status" value="1"/>
</dbReference>
<keyword evidence="1" id="KW-0472">Membrane</keyword>
<dbReference type="InterPro" id="IPR003018">
    <property type="entry name" value="GAF"/>
</dbReference>
<name>A0A3T0T2E5_9MICO</name>
<feature type="transmembrane region" description="Helical" evidence="1">
    <location>
        <begin position="12"/>
        <end position="32"/>
    </location>
</feature>
<evidence type="ECO:0000313" key="3">
    <source>
        <dbReference type="EMBL" id="AZZ52807.1"/>
    </source>
</evidence>
<protein>
    <recommendedName>
        <fullName evidence="2">GAF domain-containing protein</fullName>
    </recommendedName>
</protein>
<proteinExistence type="predicted"/>
<evidence type="ECO:0000313" key="4">
    <source>
        <dbReference type="Proteomes" id="UP000285317"/>
    </source>
</evidence>
<feature type="transmembrane region" description="Helical" evidence="1">
    <location>
        <begin position="44"/>
        <end position="63"/>
    </location>
</feature>
<feature type="domain" description="GAF" evidence="2">
    <location>
        <begin position="167"/>
        <end position="248"/>
    </location>
</feature>
<dbReference type="RefSeq" id="WP_127887437.1">
    <property type="nucleotide sequence ID" value="NZ_CP028137.1"/>
</dbReference>
<dbReference type="EMBL" id="CP028137">
    <property type="protein sequence ID" value="AZZ52807.1"/>
    <property type="molecule type" value="Genomic_DNA"/>
</dbReference>
<accession>A0A3T0T2E5</accession>
<evidence type="ECO:0000256" key="1">
    <source>
        <dbReference type="SAM" id="Phobius"/>
    </source>
</evidence>
<keyword evidence="1" id="KW-0812">Transmembrane</keyword>
<dbReference type="InterPro" id="IPR029016">
    <property type="entry name" value="GAF-like_dom_sf"/>
</dbReference>
<keyword evidence="1" id="KW-1133">Transmembrane helix</keyword>
<dbReference type="Pfam" id="PF13185">
    <property type="entry name" value="GAF_2"/>
    <property type="match status" value="1"/>
</dbReference>
<organism evidence="3 4">
    <name type="scientific">Rathayibacter festucae DSM 15932</name>
    <dbReference type="NCBI Taxonomy" id="1328866"/>
    <lineage>
        <taxon>Bacteria</taxon>
        <taxon>Bacillati</taxon>
        <taxon>Actinomycetota</taxon>
        <taxon>Actinomycetes</taxon>
        <taxon>Micrococcales</taxon>
        <taxon>Microbacteriaceae</taxon>
        <taxon>Rathayibacter</taxon>
    </lineage>
</organism>
<dbReference type="SUPFAM" id="SSF55781">
    <property type="entry name" value="GAF domain-like"/>
    <property type="match status" value="1"/>
</dbReference>
<dbReference type="KEGG" id="rfs:C1I64_12655"/>
<reference evidence="3 4" key="1">
    <citation type="submission" date="2018-03" db="EMBL/GenBank/DDBJ databases">
        <title>Bacteriophage NCPPB3778 and a type I-E CRISPR drive the evolution of the US Biological Select Agent, Rathayibacter toxicus.</title>
        <authorList>
            <person name="Davis E.W.II."/>
            <person name="Tabima J.F."/>
            <person name="Weisberg A.J."/>
            <person name="Dantas Lopes L."/>
            <person name="Wiseman M.S."/>
            <person name="Wiseman M.S."/>
            <person name="Pupko T."/>
            <person name="Belcher M.S."/>
            <person name="Sechler A.J."/>
            <person name="Tancos M.A."/>
            <person name="Schroeder B.K."/>
            <person name="Murray T.D."/>
            <person name="Luster D.G."/>
            <person name="Schneider W.L."/>
            <person name="Rogers E."/>
            <person name="Andreote F.D."/>
            <person name="Grunwald N.J."/>
            <person name="Putnam M.L."/>
            <person name="Chang J.H."/>
        </authorList>
    </citation>
    <scope>NUCLEOTIDE SEQUENCE [LARGE SCALE GENOMIC DNA]</scope>
    <source>
        <strain evidence="3 4">DSM 15932</strain>
    </source>
</reference>
<evidence type="ECO:0000259" key="2">
    <source>
        <dbReference type="Pfam" id="PF13185"/>
    </source>
</evidence>